<keyword evidence="3" id="KW-1185">Reference proteome</keyword>
<evidence type="ECO:0000313" key="2">
    <source>
        <dbReference type="EMBL" id="QFY42587.1"/>
    </source>
</evidence>
<name>A0A5Q0BKD7_9GAMM</name>
<dbReference type="KEGG" id="mmob:F6R98_08110"/>
<dbReference type="InterPro" id="IPR013429">
    <property type="entry name" value="Regulatory_FmdB_Zinc_ribbon"/>
</dbReference>
<dbReference type="EMBL" id="CP044205">
    <property type="protein sequence ID" value="QFY42587.1"/>
    <property type="molecule type" value="Genomic_DNA"/>
</dbReference>
<dbReference type="Gene3D" id="2.20.28.30">
    <property type="entry name" value="RNA polymerase ii, chain L"/>
    <property type="match status" value="1"/>
</dbReference>
<dbReference type="RefSeq" id="WP_153248582.1">
    <property type="nucleotide sequence ID" value="NZ_CP044205.1"/>
</dbReference>
<protein>
    <submittedName>
        <fullName evidence="2">Zinc ribbon domain-containing protein</fullName>
    </submittedName>
</protein>
<dbReference type="SMART" id="SM00834">
    <property type="entry name" value="CxxC_CXXC_SSSS"/>
    <property type="match status" value="1"/>
</dbReference>
<dbReference type="InParanoid" id="A0A5Q0BKD7"/>
<accession>A0A5Q0BKD7</accession>
<dbReference type="AlphaFoldDB" id="A0A5Q0BKD7"/>
<sequence>MPTYDYHCTQCQTEFTVQHKINDPKPECPDCGGEVKKKLAAPAIGGIAAGRASASQLPPCGMAGGCACRH</sequence>
<organism evidence="2 3">
    <name type="scientific">Candidatus Methylospira mobilis</name>
    <dbReference type="NCBI Taxonomy" id="1808979"/>
    <lineage>
        <taxon>Bacteria</taxon>
        <taxon>Pseudomonadati</taxon>
        <taxon>Pseudomonadota</taxon>
        <taxon>Gammaproteobacteria</taxon>
        <taxon>Methylococcales</taxon>
        <taxon>Methylococcaceae</taxon>
        <taxon>Candidatus Methylospira</taxon>
    </lineage>
</organism>
<feature type="domain" description="Putative regulatory protein FmdB zinc ribbon" evidence="1">
    <location>
        <begin position="1"/>
        <end position="40"/>
    </location>
</feature>
<reference evidence="2 3" key="1">
    <citation type="submission" date="2019-09" db="EMBL/GenBank/DDBJ databases">
        <title>Ecophysiology of the spiral-shaped methanotroph Methylospira mobilis as revealed by the complete genome sequence.</title>
        <authorList>
            <person name="Oshkin I.Y."/>
            <person name="Dedysh S.N."/>
            <person name="Miroshnikov K."/>
            <person name="Danilova O.V."/>
            <person name="Hakobyan A."/>
            <person name="Liesack W."/>
        </authorList>
    </citation>
    <scope>NUCLEOTIDE SEQUENCE [LARGE SCALE GENOMIC DNA]</scope>
    <source>
        <strain evidence="2 3">Shm1</strain>
    </source>
</reference>
<proteinExistence type="predicted"/>
<dbReference type="Pfam" id="PF09723">
    <property type="entry name" value="Zn_ribbon_8"/>
    <property type="match status" value="1"/>
</dbReference>
<dbReference type="OrthoDB" id="9813321at2"/>
<dbReference type="NCBIfam" id="TIGR02605">
    <property type="entry name" value="CxxC_CxxC_SSSS"/>
    <property type="match status" value="1"/>
</dbReference>
<dbReference type="Proteomes" id="UP000325755">
    <property type="component" value="Chromosome"/>
</dbReference>
<dbReference type="PANTHER" id="PTHR34404">
    <property type="entry name" value="REGULATORY PROTEIN, FMDB FAMILY"/>
    <property type="match status" value="1"/>
</dbReference>
<evidence type="ECO:0000259" key="1">
    <source>
        <dbReference type="SMART" id="SM00834"/>
    </source>
</evidence>
<dbReference type="PANTHER" id="PTHR34404:SF2">
    <property type="entry name" value="CONSERVED SERINE RICH PROTEIN"/>
    <property type="match status" value="1"/>
</dbReference>
<evidence type="ECO:0000313" key="3">
    <source>
        <dbReference type="Proteomes" id="UP000325755"/>
    </source>
</evidence>
<gene>
    <name evidence="2" type="ORF">F6R98_08110</name>
</gene>